<dbReference type="OrthoDB" id="7592047at2"/>
<accession>A0A4Q6XUL9</accession>
<dbReference type="Gene3D" id="1.20.1270.210">
    <property type="match status" value="1"/>
</dbReference>
<dbReference type="InterPro" id="IPR006944">
    <property type="entry name" value="Phage/GTA_portal"/>
</dbReference>
<keyword evidence="3" id="KW-1185">Reference proteome</keyword>
<dbReference type="Gene3D" id="3.30.1120.70">
    <property type="match status" value="1"/>
</dbReference>
<dbReference type="NCBIfam" id="TIGR01537">
    <property type="entry name" value="portal_HK97"/>
    <property type="match status" value="1"/>
</dbReference>
<evidence type="ECO:0000313" key="3">
    <source>
        <dbReference type="Proteomes" id="UP000292085"/>
    </source>
</evidence>
<dbReference type="AlphaFoldDB" id="A0A4Q6XUL9"/>
<gene>
    <name evidence="2" type="ORF">EWE75_12110</name>
</gene>
<evidence type="ECO:0000256" key="1">
    <source>
        <dbReference type="SAM" id="MobiDB-lite"/>
    </source>
</evidence>
<dbReference type="InterPro" id="IPR006427">
    <property type="entry name" value="Portal_HK97"/>
</dbReference>
<organism evidence="2 3">
    <name type="scientific">Sphingomonas populi</name>
    <dbReference type="NCBI Taxonomy" id="2484750"/>
    <lineage>
        <taxon>Bacteria</taxon>
        <taxon>Pseudomonadati</taxon>
        <taxon>Pseudomonadota</taxon>
        <taxon>Alphaproteobacteria</taxon>
        <taxon>Sphingomonadales</taxon>
        <taxon>Sphingomonadaceae</taxon>
        <taxon>Sphingomonas</taxon>
    </lineage>
</organism>
<feature type="region of interest" description="Disordered" evidence="1">
    <location>
        <begin position="385"/>
        <end position="431"/>
    </location>
</feature>
<dbReference type="RefSeq" id="WP_130157767.1">
    <property type="nucleotide sequence ID" value="NZ_SGIS01000016.1"/>
</dbReference>
<reference evidence="2 3" key="1">
    <citation type="submission" date="2019-02" db="EMBL/GenBank/DDBJ databases">
        <authorList>
            <person name="Li Y."/>
        </authorList>
    </citation>
    <scope>NUCLEOTIDE SEQUENCE [LARGE SCALE GENOMIC DNA]</scope>
    <source>
        <strain evidence="2 3">3-7</strain>
    </source>
</reference>
<comment type="caution">
    <text evidence="2">The sequence shown here is derived from an EMBL/GenBank/DDBJ whole genome shotgun (WGS) entry which is preliminary data.</text>
</comment>
<proteinExistence type="predicted"/>
<dbReference type="EMBL" id="SGIS01000016">
    <property type="protein sequence ID" value="RZF64283.1"/>
    <property type="molecule type" value="Genomic_DNA"/>
</dbReference>
<sequence>MGMLDRARAAIDGWRSSAASSDAIVAGADGLNDPGGMTVFNLLGRAGGREPMCEARALSVPAVFRALEVLCGLFAMTPFHYYRRVGDGKERIDDAPQAQIFLTSANAVQPAFLLKELMLGDLLMCGRFGSYIHRDALYRPSALSRLLPTAIAPVHHWDKVDGLEMFYDAQLPDGSRERLSRNDIFYVPGFSRDGLCGLDRLKLLGNTFEAAASTNEFAARFWDNNAQPSTVLTTKGKVAADEKLKIRNDWQQRFSGPRNAGATAVLDQEMKVEFLSVNNKESQFVETRGFSVVEVARAFGVPPHVLFELTRATFSNIEQQSLELYLYTMLGHFERAASYMTHQFAEPGCFFEAMPEAMLKGDITTRYAAYQIAIDKGILNPNEVRRRENINDRPGGNEYRVGSGSQIEGQQPAKPVDHRPPAPAPSKEEDQ</sequence>
<dbReference type="Pfam" id="PF04860">
    <property type="entry name" value="Phage_portal"/>
    <property type="match status" value="1"/>
</dbReference>
<dbReference type="Gene3D" id="3.40.140.120">
    <property type="match status" value="1"/>
</dbReference>
<dbReference type="Proteomes" id="UP000292085">
    <property type="component" value="Unassembled WGS sequence"/>
</dbReference>
<name>A0A4Q6XUL9_9SPHN</name>
<feature type="compositionally biased region" description="Basic and acidic residues" evidence="1">
    <location>
        <begin position="415"/>
        <end position="431"/>
    </location>
</feature>
<protein>
    <submittedName>
        <fullName evidence="2">Phage portal protein</fullName>
    </submittedName>
</protein>
<evidence type="ECO:0000313" key="2">
    <source>
        <dbReference type="EMBL" id="RZF64283.1"/>
    </source>
</evidence>